<proteinExistence type="inferred from homology"/>
<dbReference type="InterPro" id="IPR029069">
    <property type="entry name" value="HotDog_dom_sf"/>
</dbReference>
<dbReference type="InterPro" id="IPR050563">
    <property type="entry name" value="4-hydroxybenzoyl-CoA_TE"/>
</dbReference>
<reference evidence="3 4" key="1">
    <citation type="submission" date="2019-11" db="EMBL/GenBank/DDBJ databases">
        <title>Whole-genome sequence of a the green, strictly anaerobic photosynthetic bacterium Heliobacillus mobilis DSM 6151.</title>
        <authorList>
            <person name="Kyndt J.A."/>
            <person name="Meyer T.E."/>
        </authorList>
    </citation>
    <scope>NUCLEOTIDE SEQUENCE [LARGE SCALE GENOMIC DNA]</scope>
    <source>
        <strain evidence="3 4">DSM 6151</strain>
    </source>
</reference>
<dbReference type="SUPFAM" id="SSF54637">
    <property type="entry name" value="Thioesterase/thiol ester dehydrase-isomerase"/>
    <property type="match status" value="1"/>
</dbReference>
<dbReference type="AlphaFoldDB" id="A0A6I3SMH0"/>
<sequence>MRYEYELDFEVRDYECDLQGIVNNAVYLHYLEHSRHKYLLSKGIDFAKMHEEGKDLVVVRVEADYKSPLKSGDRFVIRLNVSKEGRLRMVFHQDIYRLPDEKLVLKAKTLGVCLLNGRPIVAEEVERALFS</sequence>
<dbReference type="PANTHER" id="PTHR31793:SF27">
    <property type="entry name" value="NOVEL THIOESTERASE SUPERFAMILY DOMAIN AND SAPOSIN A-TYPE DOMAIN CONTAINING PROTEIN (0610012H03RIK)"/>
    <property type="match status" value="1"/>
</dbReference>
<dbReference type="PANTHER" id="PTHR31793">
    <property type="entry name" value="4-HYDROXYBENZOYL-COA THIOESTERASE FAMILY MEMBER"/>
    <property type="match status" value="1"/>
</dbReference>
<gene>
    <name evidence="3" type="ORF">GJ688_14430</name>
</gene>
<comment type="similarity">
    <text evidence="1">Belongs to the 4-hydroxybenzoyl-CoA thioesterase family.</text>
</comment>
<protein>
    <submittedName>
        <fullName evidence="3">YbgC/FadM family acyl-CoA thioesterase</fullName>
        <ecNumber evidence="3">3.1.2.-</ecNumber>
    </submittedName>
</protein>
<evidence type="ECO:0000313" key="4">
    <source>
        <dbReference type="Proteomes" id="UP000430670"/>
    </source>
</evidence>
<name>A0A6I3SMH0_HELMO</name>
<organism evidence="3 4">
    <name type="scientific">Heliobacterium mobile</name>
    <name type="common">Heliobacillus mobilis</name>
    <dbReference type="NCBI Taxonomy" id="28064"/>
    <lineage>
        <taxon>Bacteria</taxon>
        <taxon>Bacillati</taxon>
        <taxon>Bacillota</taxon>
        <taxon>Clostridia</taxon>
        <taxon>Eubacteriales</taxon>
        <taxon>Heliobacteriaceae</taxon>
        <taxon>Heliobacterium</taxon>
    </lineage>
</organism>
<dbReference type="InterPro" id="IPR006684">
    <property type="entry name" value="YbgC/YbaW"/>
</dbReference>
<dbReference type="PIRSF" id="PIRSF003230">
    <property type="entry name" value="YbgC"/>
    <property type="match status" value="1"/>
</dbReference>
<dbReference type="Pfam" id="PF13279">
    <property type="entry name" value="4HBT_2"/>
    <property type="match status" value="1"/>
</dbReference>
<keyword evidence="4" id="KW-1185">Reference proteome</keyword>
<dbReference type="Gene3D" id="3.10.129.10">
    <property type="entry name" value="Hotdog Thioesterase"/>
    <property type="match status" value="1"/>
</dbReference>
<dbReference type="EMBL" id="WNKU01000020">
    <property type="protein sequence ID" value="MTV50170.1"/>
    <property type="molecule type" value="Genomic_DNA"/>
</dbReference>
<evidence type="ECO:0000256" key="1">
    <source>
        <dbReference type="ARBA" id="ARBA00005953"/>
    </source>
</evidence>
<evidence type="ECO:0000313" key="3">
    <source>
        <dbReference type="EMBL" id="MTV50170.1"/>
    </source>
</evidence>
<dbReference type="NCBIfam" id="TIGR00051">
    <property type="entry name" value="YbgC/FadM family acyl-CoA thioesterase"/>
    <property type="match status" value="1"/>
</dbReference>
<dbReference type="CDD" id="cd00586">
    <property type="entry name" value="4HBT"/>
    <property type="match status" value="1"/>
</dbReference>
<comment type="caution">
    <text evidence="3">The sequence shown here is derived from an EMBL/GenBank/DDBJ whole genome shotgun (WGS) entry which is preliminary data.</text>
</comment>
<keyword evidence="2 3" id="KW-0378">Hydrolase</keyword>
<evidence type="ECO:0000256" key="2">
    <source>
        <dbReference type="ARBA" id="ARBA00022801"/>
    </source>
</evidence>
<accession>A0A6I3SMH0</accession>
<dbReference type="GO" id="GO:0047617">
    <property type="term" value="F:fatty acyl-CoA hydrolase activity"/>
    <property type="evidence" value="ECO:0007669"/>
    <property type="project" value="TreeGrafter"/>
</dbReference>
<dbReference type="EC" id="3.1.2.-" evidence="3"/>
<dbReference type="Proteomes" id="UP000430670">
    <property type="component" value="Unassembled WGS sequence"/>
</dbReference>